<dbReference type="GO" id="GO:0016104">
    <property type="term" value="P:triterpenoid biosynthetic process"/>
    <property type="evidence" value="ECO:0007669"/>
    <property type="project" value="InterPro"/>
</dbReference>
<dbReference type="GO" id="GO:0006694">
    <property type="term" value="P:steroid biosynthetic process"/>
    <property type="evidence" value="ECO:0007669"/>
    <property type="project" value="UniProtKB-KW"/>
</dbReference>
<dbReference type="PROSITE" id="PS51030">
    <property type="entry name" value="NUCLEAR_REC_DBD_2"/>
    <property type="match status" value="1"/>
</dbReference>
<dbReference type="Gene3D" id="1.10.565.10">
    <property type="entry name" value="Retinoid X Receptor"/>
    <property type="match status" value="1"/>
</dbReference>
<feature type="domain" description="Nuclear receptor" evidence="16">
    <location>
        <begin position="98"/>
        <end position="175"/>
    </location>
</feature>
<gene>
    <name evidence="17" type="ORF">EDS130_LOCUS14112</name>
</gene>
<feature type="compositionally biased region" description="Basic and acidic residues" evidence="15">
    <location>
        <begin position="179"/>
        <end position="193"/>
    </location>
</feature>
<keyword evidence="11" id="KW-0804">Transcription</keyword>
<evidence type="ECO:0000256" key="10">
    <source>
        <dbReference type="ARBA" id="ARBA00023125"/>
    </source>
</evidence>
<dbReference type="Gene3D" id="3.30.50.10">
    <property type="entry name" value="Erythroid Transcription Factor GATA-1, subunit A"/>
    <property type="match status" value="1"/>
</dbReference>
<dbReference type="GO" id="GO:0005811">
    <property type="term" value="C:lipid droplet"/>
    <property type="evidence" value="ECO:0007669"/>
    <property type="project" value="InterPro"/>
</dbReference>
<evidence type="ECO:0000256" key="12">
    <source>
        <dbReference type="ARBA" id="ARBA00023170"/>
    </source>
</evidence>
<keyword evidence="8" id="KW-0805">Transcription regulation</keyword>
<dbReference type="SUPFAM" id="SSF48239">
    <property type="entry name" value="Terpenoid cyclases/Protein prenyltransferases"/>
    <property type="match status" value="2"/>
</dbReference>
<comment type="similarity">
    <text evidence="1">Belongs to the terpene cyclase/mutase family.</text>
</comment>
<dbReference type="PROSITE" id="PS00031">
    <property type="entry name" value="NUCLEAR_REC_DBD_1"/>
    <property type="match status" value="1"/>
</dbReference>
<dbReference type="InterPro" id="IPR018333">
    <property type="entry name" value="Squalene_cyclase"/>
</dbReference>
<dbReference type="Pfam" id="PF13249">
    <property type="entry name" value="SQHop_cyclase_N"/>
    <property type="match status" value="1"/>
</dbReference>
<keyword evidence="5" id="KW-0863">Zinc-finger</keyword>
<dbReference type="InterPro" id="IPR008930">
    <property type="entry name" value="Terpenoid_cyclase/PrenylTrfase"/>
</dbReference>
<keyword evidence="12" id="KW-0675">Receptor</keyword>
<evidence type="ECO:0000256" key="15">
    <source>
        <dbReference type="SAM" id="MobiDB-lite"/>
    </source>
</evidence>
<dbReference type="FunFam" id="1.50.10.20:FF:000003">
    <property type="entry name" value="Terpene cyclase/mutase family member"/>
    <property type="match status" value="1"/>
</dbReference>
<keyword evidence="14" id="KW-0539">Nucleus</keyword>
<dbReference type="SFLD" id="SFLDG01016">
    <property type="entry name" value="Prenyltransferase_Like_2"/>
    <property type="match status" value="1"/>
</dbReference>
<feature type="region of interest" description="Disordered" evidence="15">
    <location>
        <begin position="179"/>
        <end position="206"/>
    </location>
</feature>
<keyword evidence="3" id="KW-0479">Metal-binding</keyword>
<dbReference type="PANTHER" id="PTHR11764">
    <property type="entry name" value="TERPENE CYCLASE/MUTASE FAMILY MEMBER"/>
    <property type="match status" value="1"/>
</dbReference>
<dbReference type="GO" id="GO:0043565">
    <property type="term" value="F:sequence-specific DNA binding"/>
    <property type="evidence" value="ECO:0007669"/>
    <property type="project" value="InterPro"/>
</dbReference>
<dbReference type="NCBIfam" id="TIGR01787">
    <property type="entry name" value="squalene_cyclas"/>
    <property type="match status" value="1"/>
</dbReference>
<evidence type="ECO:0000256" key="11">
    <source>
        <dbReference type="ARBA" id="ARBA00023163"/>
    </source>
</evidence>
<dbReference type="Pfam" id="PF00105">
    <property type="entry name" value="zf-C4"/>
    <property type="match status" value="1"/>
</dbReference>
<keyword evidence="4" id="KW-0677">Repeat</keyword>
<dbReference type="GO" id="GO:0003700">
    <property type="term" value="F:DNA-binding transcription factor activity"/>
    <property type="evidence" value="ECO:0007669"/>
    <property type="project" value="InterPro"/>
</dbReference>
<dbReference type="InterPro" id="IPR035500">
    <property type="entry name" value="NHR-like_dom_sf"/>
</dbReference>
<dbReference type="GO" id="GO:0031559">
    <property type="term" value="F:oxidosqualene cyclase activity"/>
    <property type="evidence" value="ECO:0007669"/>
    <property type="project" value="UniProtKB-ARBA"/>
</dbReference>
<dbReference type="EMBL" id="CAJNOJ010000057">
    <property type="protein sequence ID" value="CAF0985636.1"/>
    <property type="molecule type" value="Genomic_DNA"/>
</dbReference>
<comment type="caution">
    <text evidence="17">The sequence shown here is derived from an EMBL/GenBank/DDBJ whole genome shotgun (WGS) entry which is preliminary data.</text>
</comment>
<dbReference type="SUPFAM" id="SSF51905">
    <property type="entry name" value="FAD/NAD(P)-binding domain"/>
    <property type="match status" value="1"/>
</dbReference>
<evidence type="ECO:0000256" key="6">
    <source>
        <dbReference type="ARBA" id="ARBA00022833"/>
    </source>
</evidence>
<sequence>MYRKANMNGQTKMIIITSDEDLIRQLALNKRPDTRIVDLDRPNQHLGANPNENDMIDLAVLAELSTHDSKSDQVYKRALDSSHESRSKQARPSRKSADLICAICGDRAVGFNYDALSCASCKAFFRRNANQSRDKLRCYTNQGRCSVSHETHRKCPRCRLDRCFEAGMRKDFILSEEEKQRRKKRLEENRNATEKQNSSPPSLPANEEPLDDIDRLLLNLSEPNSADSIGIESLLFDTLSIEDWLAIESIRSSFIETFKNVQQPFCAGDVFDRDSALVAWSHKTSQMSLHFIEFFRHIEEFENLSYPDDRFLLIKFNILSAFSVYKCHIHGTEALSCTPEQEEKHRLFFELCGDTGGIMKGFIEIKLILVQLTNQDPAVLALIMAIILFTDHLAMDEKQPSLNDPIAVGRAQIHYTKLLWNYVANKQGEAKAHKFFIDLLAIMFRIQVLQMAWRLICDRGRQLWRYFQDEPAVSIDYDEENPNSSDKIYHQYDKLRIPTFQEELSASVVKSILSAVNYYSALQAEDGHWPGDYGGPMFLLPGAVITSYVTNFQFTEEQKYQLIRYLFNHQLPNGGWGTHIENRSTMFGTVLNYISLRLLGVPFTNERLQKAHHFIQSEGGAMYAPSWAKFWLCVLGVMPWEGVNSLFPELWLLPEWLPIHPSRYWCHCRMVYVPMSYVYAEKIVGEITPLVRELRKELYVEKYESIDFTKHRNSISALDLYYPQTALLKVLNFCTNTYETVHIRQLRDKAREFLINYIEAEDEHTNYVNIGPVNKFINMLSIWYAKGRDSKQFHQHLTRVDDYLWLSEDGMKIQGYNGSQLWDTAFSIQAILETGLGHLYNKCLSSAYYYLDISQVLEDVKDYVKFYRHISKGGWPFSTRDHGWPITDCTAEGIKATLLLHEQMSISPHRISSDRLEDAVNFLLSIQNKDGGWATYELQRSTAWIELLNPAEVFQGIMVDYSYTECTSACVQALWKFRAQSYFANHRRKEIDDAIQRGIEFIKGKQRPDGSWYGSWAVCFTYGTWFAIEALITVGESPNSKFIQRAVQFLLSKQNADGGWGESYLSCVHKTYVPHKHSQVVNTAWAVLSLILAKADNSAIRRGVQFLLKKQCANGDWNQEAISGVFNGNCMISYTNYRNIFPIWALGIIYFVYNQQKNRIRTNVSSDKQYEHAIIMGGSISGMTTAAYLSKYFKRITIIEPDDVLNETLMNSTAEELLDYRCNLKNSNTLGRSGTSQSYQIHVLQGEGGKILFDLFPNLKNRLINEHGAKVVSLKENFRFVIGDVLLNKNLTEDLSWFCIDRFTLETIIRRELCSSFNQQTIQWVCNTRVSRLIVDRSTNAVQGVRYRSKTTSDEQENVLYGDFIVDCTGRFSSSIKWLKQDFDLTIPTEQLHVGTGYVSFVGERFKTGNSTLDSIHVGGNAAHAPHHNKGFLTTPIRQLNTSDRNSLGLLSNFAVYCINNEYPPNDTYESLLEWVKEHLPNDYYLMLKSTKLIGPLLPYRRAFDDRKYVESVGRRWPRNYVLVGDAMCVFNPKNGQGMTHACRQARQLNEIFSRKYSLEEIPYVYNRQASSISEECWLGSITNDWAVPSLKLVKTDKNGQTKTYQRTDDPTLNCLPPQIPLFMQFLQWYTYWLIKCAAYSGELTTAFIHVVFQEKTPYSLLKPRFFFRILFASILDSFNLTKQFLTS</sequence>
<dbReference type="InterPro" id="IPR032697">
    <property type="entry name" value="SQ_cyclase_N"/>
</dbReference>
<evidence type="ECO:0000256" key="13">
    <source>
        <dbReference type="ARBA" id="ARBA00023235"/>
    </source>
</evidence>
<dbReference type="InterPro" id="IPR032696">
    <property type="entry name" value="SQ_cyclase_C"/>
</dbReference>
<dbReference type="InterPro" id="IPR036188">
    <property type="entry name" value="FAD/NAD-bd_sf"/>
</dbReference>
<keyword evidence="7" id="KW-0752">Steroid biosynthesis</keyword>
<keyword evidence="13" id="KW-0413">Isomerase</keyword>
<dbReference type="CDD" id="cd02892">
    <property type="entry name" value="SQCY_1"/>
    <property type="match status" value="1"/>
</dbReference>
<organism evidence="17 18">
    <name type="scientific">Adineta ricciae</name>
    <name type="common">Rotifer</name>
    <dbReference type="NCBI Taxonomy" id="249248"/>
    <lineage>
        <taxon>Eukaryota</taxon>
        <taxon>Metazoa</taxon>
        <taxon>Spiralia</taxon>
        <taxon>Gnathifera</taxon>
        <taxon>Rotifera</taxon>
        <taxon>Eurotatoria</taxon>
        <taxon>Bdelloidea</taxon>
        <taxon>Adinetida</taxon>
        <taxon>Adinetidae</taxon>
        <taxon>Adineta</taxon>
    </lineage>
</organism>
<dbReference type="InterPro" id="IPR001628">
    <property type="entry name" value="Znf_hrmn_rcpt"/>
</dbReference>
<dbReference type="PROSITE" id="PS01074">
    <property type="entry name" value="TERPENE_SYNTHASES"/>
    <property type="match status" value="1"/>
</dbReference>
<evidence type="ECO:0000313" key="17">
    <source>
        <dbReference type="EMBL" id="CAF0985636.1"/>
    </source>
</evidence>
<dbReference type="PANTHER" id="PTHR11764:SF20">
    <property type="entry name" value="LANOSTEROL SYNTHASE"/>
    <property type="match status" value="1"/>
</dbReference>
<dbReference type="SUPFAM" id="SSF57716">
    <property type="entry name" value="Glucocorticoid receptor-like (DNA-binding domain)"/>
    <property type="match status" value="1"/>
</dbReference>
<evidence type="ECO:0000256" key="5">
    <source>
        <dbReference type="ARBA" id="ARBA00022771"/>
    </source>
</evidence>
<keyword evidence="6" id="KW-0862">Zinc</keyword>
<evidence type="ECO:0000256" key="2">
    <source>
        <dbReference type="ARBA" id="ARBA00022516"/>
    </source>
</evidence>
<evidence type="ECO:0000256" key="14">
    <source>
        <dbReference type="ARBA" id="ARBA00023242"/>
    </source>
</evidence>
<dbReference type="InterPro" id="IPR002365">
    <property type="entry name" value="Terpene_synthase_CS"/>
</dbReference>
<name>A0A814FP85_ADIRI</name>
<evidence type="ECO:0000256" key="7">
    <source>
        <dbReference type="ARBA" id="ARBA00022955"/>
    </source>
</evidence>
<reference evidence="17" key="1">
    <citation type="submission" date="2021-02" db="EMBL/GenBank/DDBJ databases">
        <authorList>
            <person name="Nowell W R."/>
        </authorList>
    </citation>
    <scope>NUCLEOTIDE SEQUENCE</scope>
</reference>
<dbReference type="Gene3D" id="1.50.10.20">
    <property type="match status" value="2"/>
</dbReference>
<proteinExistence type="inferred from homology"/>
<evidence type="ECO:0000256" key="8">
    <source>
        <dbReference type="ARBA" id="ARBA00023015"/>
    </source>
</evidence>
<dbReference type="Pfam" id="PF13243">
    <property type="entry name" value="SQHop_cyclase_C"/>
    <property type="match status" value="1"/>
</dbReference>
<dbReference type="PRINTS" id="PR00047">
    <property type="entry name" value="STROIDFINGER"/>
</dbReference>
<dbReference type="SUPFAM" id="SSF48508">
    <property type="entry name" value="Nuclear receptor ligand-binding domain"/>
    <property type="match status" value="1"/>
</dbReference>
<dbReference type="Proteomes" id="UP000663852">
    <property type="component" value="Unassembled WGS sequence"/>
</dbReference>
<keyword evidence="2" id="KW-0444">Lipid biosynthesis</keyword>
<evidence type="ECO:0000256" key="1">
    <source>
        <dbReference type="ARBA" id="ARBA00009755"/>
    </source>
</evidence>
<evidence type="ECO:0000256" key="3">
    <source>
        <dbReference type="ARBA" id="ARBA00022723"/>
    </source>
</evidence>
<dbReference type="SMART" id="SM00399">
    <property type="entry name" value="ZnF_C4"/>
    <property type="match status" value="1"/>
</dbReference>
<accession>A0A814FP85</accession>
<protein>
    <recommendedName>
        <fullName evidence="16">Nuclear receptor domain-containing protein</fullName>
    </recommendedName>
</protein>
<dbReference type="OrthoDB" id="10051892at2759"/>
<evidence type="ECO:0000313" key="18">
    <source>
        <dbReference type="Proteomes" id="UP000663852"/>
    </source>
</evidence>
<keyword evidence="10" id="KW-0238">DNA-binding</keyword>
<dbReference type="InterPro" id="IPR013088">
    <property type="entry name" value="Znf_NHR/GATA"/>
</dbReference>
<keyword evidence="9" id="KW-0443">Lipid metabolism</keyword>
<evidence type="ECO:0000256" key="9">
    <source>
        <dbReference type="ARBA" id="ARBA00023098"/>
    </source>
</evidence>
<evidence type="ECO:0000259" key="16">
    <source>
        <dbReference type="PROSITE" id="PS51030"/>
    </source>
</evidence>
<evidence type="ECO:0000256" key="4">
    <source>
        <dbReference type="ARBA" id="ARBA00022737"/>
    </source>
</evidence>
<dbReference type="GO" id="GO:0008270">
    <property type="term" value="F:zinc ion binding"/>
    <property type="evidence" value="ECO:0007669"/>
    <property type="project" value="UniProtKB-KW"/>
</dbReference>
<dbReference type="Gene3D" id="3.50.50.60">
    <property type="entry name" value="FAD/NAD(P)-binding domain"/>
    <property type="match status" value="1"/>
</dbReference>